<sequence length="507" mass="56277">MEYRATPLANGLSPAELLFGRKIRTMVPCTSSSPTPKTVDQSKLRGEEEQRKMAQKTAFDRRHAATKKAELIAGEKVWVKDLRAWGSVLEKASAPRSYIVETPVGIYRRNSLILASSQQQVDPSETSPDSELPAETEETPGNELPAEELQQLPAIAPEIKQLSPSPGKVEARSRSRAPDRTKRIEVQIGPKELKFRSVHFETRGLTDPSRQISPDWCRLHLLSRHLCAAIQHVSFFCVIPITPEPTLNIVATTTASNQHATLQSSYSMNNTTVIVQHYQLIKEFDRKIETEMIRTEEYDEKALLKELESTAHYLEMYIGVLIKIDRTLKSLVEKNPEMETGLSIEPEMDTGLSIEPEMDTGLSIEPEMDTGLSIEPEMDTGLSIEPEMETGLSIEPEMDTGLSIEPETETGTSTEPETVSGETEESHRAEVKKKSVEADESEKAKVEKKSIEVDESEKAQVDKRTVIETENLPSRGSKSDNFCGANGGKVLIGCVFLGNSGLQKNLS</sequence>
<feature type="region of interest" description="Disordered" evidence="1">
    <location>
        <begin position="403"/>
        <end position="460"/>
    </location>
</feature>
<keyword evidence="3" id="KW-1185">Reference proteome</keyword>
<evidence type="ECO:0000313" key="3">
    <source>
        <dbReference type="Proteomes" id="UP001235939"/>
    </source>
</evidence>
<feature type="region of interest" description="Disordered" evidence="1">
    <location>
        <begin position="157"/>
        <end position="182"/>
    </location>
</feature>
<accession>A0ABY6LQC3</accession>
<gene>
    <name evidence="2" type="ORF">LAZ67_21002636</name>
</gene>
<feature type="compositionally biased region" description="Polar residues" evidence="1">
    <location>
        <begin position="29"/>
        <end position="39"/>
    </location>
</feature>
<feature type="region of interest" description="Disordered" evidence="1">
    <location>
        <begin position="116"/>
        <end position="142"/>
    </location>
</feature>
<feature type="compositionally biased region" description="Basic and acidic residues" evidence="1">
    <location>
        <begin position="424"/>
        <end position="460"/>
    </location>
</feature>
<feature type="region of interest" description="Disordered" evidence="1">
    <location>
        <begin position="29"/>
        <end position="48"/>
    </location>
</feature>
<feature type="compositionally biased region" description="Low complexity" evidence="1">
    <location>
        <begin position="409"/>
        <end position="421"/>
    </location>
</feature>
<dbReference type="PANTHER" id="PTHR33244">
    <property type="entry name" value="INTEGRASE CATALYTIC DOMAIN-CONTAINING PROTEIN-RELATED"/>
    <property type="match status" value="1"/>
</dbReference>
<reference evidence="2 3" key="1">
    <citation type="submission" date="2022-01" db="EMBL/GenBank/DDBJ databases">
        <title>A chromosomal length assembly of Cordylochernes scorpioides.</title>
        <authorList>
            <person name="Zeh D."/>
            <person name="Zeh J."/>
        </authorList>
    </citation>
    <scope>NUCLEOTIDE SEQUENCE [LARGE SCALE GENOMIC DNA]</scope>
    <source>
        <strain evidence="2">IN4F17</strain>
        <tissue evidence="2">Whole Body</tissue>
    </source>
</reference>
<name>A0ABY6LQC3_9ARAC</name>
<dbReference type="Proteomes" id="UP001235939">
    <property type="component" value="Chromosome 21"/>
</dbReference>
<dbReference type="EMBL" id="CP092883">
    <property type="protein sequence ID" value="UYV82516.1"/>
    <property type="molecule type" value="Genomic_DNA"/>
</dbReference>
<dbReference type="PANTHER" id="PTHR33244:SF3">
    <property type="entry name" value="PEPTIDASE A2 DOMAIN-CONTAINING PROTEIN"/>
    <property type="match status" value="1"/>
</dbReference>
<feature type="compositionally biased region" description="Basic and acidic residues" evidence="1">
    <location>
        <begin position="169"/>
        <end position="182"/>
    </location>
</feature>
<feature type="compositionally biased region" description="Polar residues" evidence="1">
    <location>
        <begin position="116"/>
        <end position="129"/>
    </location>
</feature>
<proteinExistence type="predicted"/>
<evidence type="ECO:0000256" key="1">
    <source>
        <dbReference type="SAM" id="MobiDB-lite"/>
    </source>
</evidence>
<protein>
    <submittedName>
        <fullName evidence="2">Uncharacterized protein</fullName>
    </submittedName>
</protein>
<organism evidence="2 3">
    <name type="scientific">Cordylochernes scorpioides</name>
    <dbReference type="NCBI Taxonomy" id="51811"/>
    <lineage>
        <taxon>Eukaryota</taxon>
        <taxon>Metazoa</taxon>
        <taxon>Ecdysozoa</taxon>
        <taxon>Arthropoda</taxon>
        <taxon>Chelicerata</taxon>
        <taxon>Arachnida</taxon>
        <taxon>Pseudoscorpiones</taxon>
        <taxon>Cheliferoidea</taxon>
        <taxon>Chernetidae</taxon>
        <taxon>Cordylochernes</taxon>
    </lineage>
</organism>
<evidence type="ECO:0000313" key="2">
    <source>
        <dbReference type="EMBL" id="UYV82516.1"/>
    </source>
</evidence>